<name>A0A3M7CEL1_HORWE</name>
<proteinExistence type="predicted"/>
<evidence type="ECO:0000313" key="2">
    <source>
        <dbReference type="Proteomes" id="UP000270230"/>
    </source>
</evidence>
<reference evidence="1 2" key="1">
    <citation type="journal article" date="2018" name="BMC Genomics">
        <title>Genomic evidence for intraspecific hybridization in a clonal and extremely halotolerant yeast.</title>
        <authorList>
            <person name="Gostincar C."/>
            <person name="Stajich J.E."/>
            <person name="Zupancic J."/>
            <person name="Zalar P."/>
            <person name="Gunde-Cimerman N."/>
        </authorList>
    </citation>
    <scope>NUCLEOTIDE SEQUENCE [LARGE SCALE GENOMIC DNA]</scope>
    <source>
        <strain evidence="1 2">EXF-151</strain>
    </source>
</reference>
<evidence type="ECO:0000313" key="1">
    <source>
        <dbReference type="EMBL" id="RMY50413.1"/>
    </source>
</evidence>
<gene>
    <name evidence="1" type="ORF">D0865_06920</name>
</gene>
<protein>
    <submittedName>
        <fullName evidence="1">Uncharacterized protein</fullName>
    </submittedName>
</protein>
<comment type="caution">
    <text evidence="1">The sequence shown here is derived from an EMBL/GenBank/DDBJ whole genome shotgun (WGS) entry which is preliminary data.</text>
</comment>
<organism evidence="1 2">
    <name type="scientific">Hortaea werneckii</name>
    <name type="common">Black yeast</name>
    <name type="synonym">Cladosporium werneckii</name>
    <dbReference type="NCBI Taxonomy" id="91943"/>
    <lineage>
        <taxon>Eukaryota</taxon>
        <taxon>Fungi</taxon>
        <taxon>Dikarya</taxon>
        <taxon>Ascomycota</taxon>
        <taxon>Pezizomycotina</taxon>
        <taxon>Dothideomycetes</taxon>
        <taxon>Dothideomycetidae</taxon>
        <taxon>Mycosphaerellales</taxon>
        <taxon>Teratosphaeriaceae</taxon>
        <taxon>Hortaea</taxon>
    </lineage>
</organism>
<accession>A0A3M7CEL1</accession>
<dbReference type="Proteomes" id="UP000270230">
    <property type="component" value="Unassembled WGS sequence"/>
</dbReference>
<sequence>MASLQARNNRDSPFLRLPPEIRNRIYDLSLGGGVIHISTRPCDKAHGGSYSKDELYGTANSSPSPPFVKFVHVICDGSVDAERNIWGNSQKASQAEVPSCYAYYARHSQCTDLLKCAQEKRVTHSLPMSLIRIYGHMALGPGQAPKMLRGLQTLEVVSPVLLKEDVGPRALSQIGNHYGPFQVSSRGLETVWVNYPKNIGEHCREQLWELANRWLHGN</sequence>
<dbReference type="EMBL" id="QWIN01000524">
    <property type="protein sequence ID" value="RMY50413.1"/>
    <property type="molecule type" value="Genomic_DNA"/>
</dbReference>
<dbReference type="OrthoDB" id="5413827at2759"/>
<dbReference type="AlphaFoldDB" id="A0A3M7CEL1"/>